<dbReference type="OrthoDB" id="1201225at2"/>
<dbReference type="Pfam" id="PF13715">
    <property type="entry name" value="CarbopepD_reg_2"/>
    <property type="match status" value="1"/>
</dbReference>
<evidence type="ECO:0000256" key="1">
    <source>
        <dbReference type="SAM" id="SignalP"/>
    </source>
</evidence>
<protein>
    <recommendedName>
        <fullName evidence="4">Carboxypeptidase-like regulatory domain-containing protein</fullName>
    </recommendedName>
</protein>
<keyword evidence="1" id="KW-0732">Signal</keyword>
<keyword evidence="3" id="KW-1185">Reference proteome</keyword>
<accession>A0A4S1DTX1</accession>
<dbReference type="InterPro" id="IPR008969">
    <property type="entry name" value="CarboxyPept-like_regulatory"/>
</dbReference>
<proteinExistence type="predicted"/>
<dbReference type="Proteomes" id="UP000307602">
    <property type="component" value="Unassembled WGS sequence"/>
</dbReference>
<dbReference type="AlphaFoldDB" id="A0A4S1DTX1"/>
<gene>
    <name evidence="2" type="ORF">EM932_15530</name>
</gene>
<evidence type="ECO:0000313" key="2">
    <source>
        <dbReference type="EMBL" id="TGV01501.1"/>
    </source>
</evidence>
<dbReference type="EMBL" id="SRSO01000023">
    <property type="protein sequence ID" value="TGV01501.1"/>
    <property type="molecule type" value="Genomic_DNA"/>
</dbReference>
<feature type="signal peptide" evidence="1">
    <location>
        <begin position="1"/>
        <end position="23"/>
    </location>
</feature>
<organism evidence="2 3">
    <name type="scientific">Flavivirga rizhaonensis</name>
    <dbReference type="NCBI Taxonomy" id="2559571"/>
    <lineage>
        <taxon>Bacteria</taxon>
        <taxon>Pseudomonadati</taxon>
        <taxon>Bacteroidota</taxon>
        <taxon>Flavobacteriia</taxon>
        <taxon>Flavobacteriales</taxon>
        <taxon>Flavobacteriaceae</taxon>
        <taxon>Flavivirga</taxon>
    </lineage>
</organism>
<name>A0A4S1DTX1_9FLAO</name>
<dbReference type="SUPFAM" id="SSF49464">
    <property type="entry name" value="Carboxypeptidase regulatory domain-like"/>
    <property type="match status" value="1"/>
</dbReference>
<evidence type="ECO:0000313" key="3">
    <source>
        <dbReference type="Proteomes" id="UP000307602"/>
    </source>
</evidence>
<evidence type="ECO:0008006" key="4">
    <source>
        <dbReference type="Google" id="ProtNLM"/>
    </source>
</evidence>
<reference evidence="2 3" key="1">
    <citation type="submission" date="2019-04" db="EMBL/GenBank/DDBJ databases">
        <authorList>
            <person name="Liu A."/>
        </authorList>
    </citation>
    <scope>NUCLEOTIDE SEQUENCE [LARGE SCALE GENOMIC DNA]</scope>
    <source>
        <strain evidence="2 3">RZ03</strain>
    </source>
</reference>
<sequence length="288" mass="33149">MLAHILKKISYILLMLVTVQSFSQISGNVTDNKTGLPIDFVNVWIKNTLNGTTTNTNGNFDFENAKVGDTLLISYLGYEELEFTAKKENVVKLIPTLVELDEVIIIPMRNEQIKTIKSYKKYRKIKEFYFNGHYSLARFYEYKKEYKQNPFFKKLSVVISSSLKDKVKFKMYIIKADKDGKPSNQILSEYYILETDKGQNEITVDLTEEKLMIPKGGFFVVVDRLNLKENKFSNKIASDILQPAIGMEKEDSEKNTWLGFSGKWIAPNELKRFAGSNKNIAINIELTD</sequence>
<dbReference type="RefSeq" id="WP_135878117.1">
    <property type="nucleotide sequence ID" value="NZ_SRSO01000023.1"/>
</dbReference>
<dbReference type="Gene3D" id="2.60.40.1120">
    <property type="entry name" value="Carboxypeptidase-like, regulatory domain"/>
    <property type="match status" value="1"/>
</dbReference>
<comment type="caution">
    <text evidence="2">The sequence shown here is derived from an EMBL/GenBank/DDBJ whole genome shotgun (WGS) entry which is preliminary data.</text>
</comment>
<feature type="chain" id="PRO_5020241046" description="Carboxypeptidase-like regulatory domain-containing protein" evidence="1">
    <location>
        <begin position="24"/>
        <end position="288"/>
    </location>
</feature>